<dbReference type="Proteomes" id="UP001432128">
    <property type="component" value="Chromosome"/>
</dbReference>
<evidence type="ECO:0000313" key="1">
    <source>
        <dbReference type="EMBL" id="WUM19619.1"/>
    </source>
</evidence>
<sequence>MTVRWIIAMKLLSASGTKPVGAVCEAAFRVLPSDLDMLMHMTNGRYLSILDAARIAYMSDTGLWRKLRTRGWHPVVVAQTITYRRPLTLGTRYEVRTAMIGVDARNVYFEQEFHVGATTYAFAVVAVRYLDRSGESVPPARLLALDVDVALPQSLPEWVVEWSEAIRTQSAGDAVLTDSARGTHA</sequence>
<reference evidence="1 2" key="1">
    <citation type="submission" date="2022-10" db="EMBL/GenBank/DDBJ databases">
        <title>The complete genomes of actinobacterial strains from the NBC collection.</title>
        <authorList>
            <person name="Joergensen T.S."/>
            <person name="Alvarez Arevalo M."/>
            <person name="Sterndorff E.B."/>
            <person name="Faurdal D."/>
            <person name="Vuksanovic O."/>
            <person name="Mourched A.-S."/>
            <person name="Charusanti P."/>
            <person name="Shaw S."/>
            <person name="Blin K."/>
            <person name="Weber T."/>
        </authorList>
    </citation>
    <scope>NUCLEOTIDE SEQUENCE [LARGE SCALE GENOMIC DNA]</scope>
    <source>
        <strain evidence="1 2">NBC_00319</strain>
    </source>
</reference>
<keyword evidence="2" id="KW-1185">Reference proteome</keyword>
<dbReference type="SUPFAM" id="SSF54637">
    <property type="entry name" value="Thioesterase/thiol ester dehydrase-isomerase"/>
    <property type="match status" value="1"/>
</dbReference>
<dbReference type="InterPro" id="IPR051490">
    <property type="entry name" value="THEM6_lcsJ_thioesterase"/>
</dbReference>
<evidence type="ECO:0000313" key="2">
    <source>
        <dbReference type="Proteomes" id="UP001432128"/>
    </source>
</evidence>
<accession>A0AAU4K0P6</accession>
<dbReference type="AlphaFoldDB" id="A0AAU4K0P6"/>
<dbReference type="KEGG" id="whr:OG579_18255"/>
<organism evidence="1 2">
    <name type="scientific">Williamsia herbipolensis</name>
    <dbReference type="NCBI Taxonomy" id="1603258"/>
    <lineage>
        <taxon>Bacteria</taxon>
        <taxon>Bacillati</taxon>
        <taxon>Actinomycetota</taxon>
        <taxon>Actinomycetes</taxon>
        <taxon>Mycobacteriales</taxon>
        <taxon>Nocardiaceae</taxon>
        <taxon>Williamsia</taxon>
    </lineage>
</organism>
<protein>
    <submittedName>
        <fullName evidence="1">Thioesterase family protein</fullName>
    </submittedName>
</protein>
<dbReference type="InterPro" id="IPR029069">
    <property type="entry name" value="HotDog_dom_sf"/>
</dbReference>
<dbReference type="EMBL" id="CP108021">
    <property type="protein sequence ID" value="WUM19619.1"/>
    <property type="molecule type" value="Genomic_DNA"/>
</dbReference>
<dbReference type="Pfam" id="PF13279">
    <property type="entry name" value="4HBT_2"/>
    <property type="match status" value="1"/>
</dbReference>
<dbReference type="PANTHER" id="PTHR12475">
    <property type="match status" value="1"/>
</dbReference>
<dbReference type="RefSeq" id="WP_328857095.1">
    <property type="nucleotide sequence ID" value="NZ_CP108021.1"/>
</dbReference>
<gene>
    <name evidence="1" type="ORF">OG579_18255</name>
</gene>
<name>A0AAU4K0P6_9NOCA</name>
<dbReference type="PANTHER" id="PTHR12475:SF4">
    <property type="entry name" value="PROTEIN THEM6"/>
    <property type="match status" value="1"/>
</dbReference>
<dbReference type="CDD" id="cd00586">
    <property type="entry name" value="4HBT"/>
    <property type="match status" value="1"/>
</dbReference>
<proteinExistence type="predicted"/>
<dbReference type="Gene3D" id="3.10.129.10">
    <property type="entry name" value="Hotdog Thioesterase"/>
    <property type="match status" value="1"/>
</dbReference>